<sequence length="185" mass="21023">MAVSEAYALSRGFDIDRNLEHYLDVDFADGSEGFICGLVRGVEWTFAASQQSVRCDFYVIEDLCTDVVLNSEFIFGLDVFSAQSESLSELPDSEDYSELLLISLKSNGYFNLPQREDVFNIDLNSPDASNRQRVLAELNYRDEVDDLIDTLDPDKQEAAERAELRDEGYGRSFGRRTNNYKLLPD</sequence>
<evidence type="ECO:0000313" key="1">
    <source>
        <dbReference type="EMBL" id="KAK1731967.1"/>
    </source>
</evidence>
<accession>A0AAD8XRE8</accession>
<dbReference type="Proteomes" id="UP001244207">
    <property type="component" value="Unassembled WGS sequence"/>
</dbReference>
<gene>
    <name evidence="1" type="ORF">BDZ83DRAFT_11226</name>
</gene>
<dbReference type="EMBL" id="JAHMHS010000001">
    <property type="protein sequence ID" value="KAK1731967.1"/>
    <property type="molecule type" value="Genomic_DNA"/>
</dbReference>
<proteinExistence type="predicted"/>
<reference evidence="1" key="1">
    <citation type="submission" date="2021-12" db="EMBL/GenBank/DDBJ databases">
        <title>Comparative genomics, transcriptomics and evolutionary studies reveal genomic signatures of adaptation to plant cell wall in hemibiotrophic fungi.</title>
        <authorList>
            <consortium name="DOE Joint Genome Institute"/>
            <person name="Baroncelli R."/>
            <person name="Diaz J.F."/>
            <person name="Benocci T."/>
            <person name="Peng M."/>
            <person name="Battaglia E."/>
            <person name="Haridas S."/>
            <person name="Andreopoulos W."/>
            <person name="Labutti K."/>
            <person name="Pangilinan J."/>
            <person name="Floch G.L."/>
            <person name="Makela M.R."/>
            <person name="Henrissat B."/>
            <person name="Grigoriev I.V."/>
            <person name="Crouch J.A."/>
            <person name="De Vries R.P."/>
            <person name="Sukno S.A."/>
            <person name="Thon M.R."/>
        </authorList>
    </citation>
    <scope>NUCLEOTIDE SEQUENCE</scope>
    <source>
        <strain evidence="1">CBS 112980</strain>
    </source>
</reference>
<keyword evidence="2" id="KW-1185">Reference proteome</keyword>
<protein>
    <submittedName>
        <fullName evidence="1">Uncharacterized protein</fullName>
    </submittedName>
</protein>
<dbReference type="AlphaFoldDB" id="A0AAD8XRE8"/>
<comment type="caution">
    <text evidence="1">The sequence shown here is derived from an EMBL/GenBank/DDBJ whole genome shotgun (WGS) entry which is preliminary data.</text>
</comment>
<name>A0AAD8XRE8_GLOAC</name>
<evidence type="ECO:0000313" key="2">
    <source>
        <dbReference type="Proteomes" id="UP001244207"/>
    </source>
</evidence>
<organism evidence="1 2">
    <name type="scientific">Glomerella acutata</name>
    <name type="common">Colletotrichum acutatum</name>
    <dbReference type="NCBI Taxonomy" id="27357"/>
    <lineage>
        <taxon>Eukaryota</taxon>
        <taxon>Fungi</taxon>
        <taxon>Dikarya</taxon>
        <taxon>Ascomycota</taxon>
        <taxon>Pezizomycotina</taxon>
        <taxon>Sordariomycetes</taxon>
        <taxon>Hypocreomycetidae</taxon>
        <taxon>Glomerellales</taxon>
        <taxon>Glomerellaceae</taxon>
        <taxon>Colletotrichum</taxon>
        <taxon>Colletotrichum acutatum species complex</taxon>
    </lineage>
</organism>
<dbReference type="RefSeq" id="XP_060372022.1">
    <property type="nucleotide sequence ID" value="XM_060501098.1"/>
</dbReference>
<dbReference type="GeneID" id="85384997"/>